<proteinExistence type="predicted"/>
<accession>A0ABT9JQF6</accession>
<feature type="region of interest" description="Disordered" evidence="1">
    <location>
        <begin position="581"/>
        <end position="604"/>
    </location>
</feature>
<sequence length="1091" mass="126622">MLNKHVFAAYLNQATHNYHLLLNDIAQRIGKKVIDEENLQSHPIIQLLSDSKDARQPLRAINALNKGLGFIERLQRRIMAYRYFSSVKTETAETDQKKKHIRKSQEYSLLPNDYAFLLKLLASTLNYERNYATHAYHPPKSPDQNLVGFLYDIFDMAVRVCKTRHQLNEHDLKHLRRKIRNPDKSKDAPKSIIDPGFKYCFTDSEGFFTDYGRAFLTCLFLNKQDSYHFLKQLSGFKSSHTAAHKATLKVFTCYSIRLPNERIDNSTDTQTLGLDMLNELARCPSLLFPVLSKADQAAYEIPVEDAEQNQTDDGNEILFIRHGERFIPLMMRYFDETKAFEKLRFHIDLGDFYFAAYPKTLYDDVKDTRRLKQKLHTFARLNEVEQAPIPQEWQALIKDNREITNADLNPYLVDTTPHYHLLDDNVALKVVKPNQAIYPQLLPHETIENRYKSPSNEQPDFWLSKHEMLHLSFFQLLREKHPALHQGSIEQLVFQQYKEALHRCFDKLAEQPARYTTSQAIFDLTQQYTYSPLKQAIMPDEIPKVIRDALMNKRSRYQANALSTISTLMNIGEKRLAALERSTSADKKDKSNRPGDKKQRPVKAGVMGEDLADDIVRFQPPQDESDNKGKPTSLIVAELQARLAFYGRDKAQLPNLCTAMKLIDNADASKNHPFLATVLKESHAGIIGFYQSYYRARTHYLQRVETDITQNASHISHYHWLKTPTRDKPDFNVKRHIEKLKAQPVNLPRGLFFPYIKHALLQLNHAVLTHAIEQSEKLNTSYLIALYYTHVLQDKPQVVYEKKREYKLVAQAYDNRTNQFQALSAHAINTQQPYGSANALHTKIKEHLQEKYPTESKTQQQAAYRKFEQNEKNIRAVRTQDQVLFLASQQLLALNHGLNQEISQLKLHQLDKTLLDKQTSYQLAIHGKTISQAQIRIKKIGEFRRFLKDRRLKGLLNYYASHNIPREVIAKELEAYQRCRLQVFERLHAFELQSHQRYGLDAHYKGSEHGQLLSAYFKAQPQADAETKMHCMLVLRNAFAHNQYPTQQSQYPRANTMLDLAKQQLADTSAPQVAEYFLNQIESLYPAPLNL</sequence>
<evidence type="ECO:0000313" key="3">
    <source>
        <dbReference type="Proteomes" id="UP001225906"/>
    </source>
</evidence>
<organism evidence="2 3">
    <name type="scientific">Methylophilus aquaticus</name>
    <dbReference type="NCBI Taxonomy" id="1971610"/>
    <lineage>
        <taxon>Bacteria</taxon>
        <taxon>Pseudomonadati</taxon>
        <taxon>Pseudomonadota</taxon>
        <taxon>Betaproteobacteria</taxon>
        <taxon>Nitrosomonadales</taxon>
        <taxon>Methylophilaceae</taxon>
        <taxon>Methylophilus</taxon>
    </lineage>
</organism>
<dbReference type="NCBIfam" id="NF038190">
    <property type="entry name" value="VI_Cas13b"/>
    <property type="match status" value="1"/>
</dbReference>
<evidence type="ECO:0000313" key="2">
    <source>
        <dbReference type="EMBL" id="MDP8566788.1"/>
    </source>
</evidence>
<keyword evidence="3" id="KW-1185">Reference proteome</keyword>
<name>A0ABT9JQF6_9PROT</name>
<feature type="compositionally biased region" description="Basic and acidic residues" evidence="1">
    <location>
        <begin position="581"/>
        <end position="599"/>
    </location>
</feature>
<protein>
    <submittedName>
        <fullName evidence="2">Type VI-B CRISPR-associated RNA-guided ribonuclease Cas13b</fullName>
    </submittedName>
</protein>
<dbReference type="EMBL" id="JAVCAP010000004">
    <property type="protein sequence ID" value="MDP8566788.1"/>
    <property type="molecule type" value="Genomic_DNA"/>
</dbReference>
<gene>
    <name evidence="2" type="primary">cas13b</name>
    <name evidence="2" type="ORF">Q9291_02890</name>
</gene>
<dbReference type="Proteomes" id="UP001225906">
    <property type="component" value="Unassembled WGS sequence"/>
</dbReference>
<comment type="caution">
    <text evidence="2">The sequence shown here is derived from an EMBL/GenBank/DDBJ whole genome shotgun (WGS) entry which is preliminary data.</text>
</comment>
<evidence type="ECO:0000256" key="1">
    <source>
        <dbReference type="SAM" id="MobiDB-lite"/>
    </source>
</evidence>
<dbReference type="RefSeq" id="WP_306388495.1">
    <property type="nucleotide sequence ID" value="NZ_JAVCAP010000004.1"/>
</dbReference>
<reference evidence="3" key="1">
    <citation type="journal article" date="2019" name="Int. J. Syst. Evol. Microbiol.">
        <title>The Global Catalogue of Microorganisms (GCM) 10K type strain sequencing project: providing services to taxonomists for standard genome sequencing and annotation.</title>
        <authorList>
            <consortium name="The Broad Institute Genomics Platform"/>
            <consortium name="The Broad Institute Genome Sequencing Center for Infectious Disease"/>
            <person name="Wu L."/>
            <person name="Ma J."/>
        </authorList>
    </citation>
    <scope>NUCLEOTIDE SEQUENCE [LARGE SCALE GENOMIC DNA]</scope>
    <source>
        <strain evidence="3">VKM B-3159</strain>
    </source>
</reference>